<dbReference type="EMBL" id="JRTT01000015">
    <property type="protein sequence ID" value="KHD76864.1"/>
    <property type="molecule type" value="Genomic_DNA"/>
</dbReference>
<dbReference type="Pfam" id="PF03358">
    <property type="entry name" value="FMN_red"/>
    <property type="match status" value="1"/>
</dbReference>
<protein>
    <submittedName>
        <fullName evidence="2">NADPH-dependent FMN reductase</fullName>
    </submittedName>
</protein>
<dbReference type="InterPro" id="IPR050712">
    <property type="entry name" value="NAD(P)H-dep_reductase"/>
</dbReference>
<dbReference type="PANTHER" id="PTHR30543:SF21">
    <property type="entry name" value="NAD(P)H-DEPENDENT FMN REDUCTASE LOT6"/>
    <property type="match status" value="1"/>
</dbReference>
<organism evidence="2 3">
    <name type="scientific">Actinoplanes utahensis</name>
    <dbReference type="NCBI Taxonomy" id="1869"/>
    <lineage>
        <taxon>Bacteria</taxon>
        <taxon>Bacillati</taxon>
        <taxon>Actinomycetota</taxon>
        <taxon>Actinomycetes</taxon>
        <taxon>Micromonosporales</taxon>
        <taxon>Micromonosporaceae</taxon>
        <taxon>Actinoplanes</taxon>
    </lineage>
</organism>
<feature type="domain" description="NADPH-dependent FMN reductase-like" evidence="1">
    <location>
        <begin position="9"/>
        <end position="142"/>
    </location>
</feature>
<evidence type="ECO:0000313" key="2">
    <source>
        <dbReference type="EMBL" id="KHD76864.1"/>
    </source>
</evidence>
<dbReference type="GO" id="GO:0016491">
    <property type="term" value="F:oxidoreductase activity"/>
    <property type="evidence" value="ECO:0007669"/>
    <property type="project" value="InterPro"/>
</dbReference>
<dbReference type="eggNOG" id="COG0431">
    <property type="taxonomic scope" value="Bacteria"/>
</dbReference>
<sequence>MPLSEYPLRLAVIIGSVRKDRFGPTVATWLMTRVEGRDGLETDVIDLADLQLPADLGGGGDTAGFLKRIDRADAFIVVTPEYNHGYPGGLKTAIDTGRDEWKAKPVAFVSYGGTAGGLRSVEQLRPVFAELQAVTVRSAVSLHWADSLFDERGRMLDPERPESAVDTMLRQLEWWGHVLRAGRGRGDCPG</sequence>
<name>A0A0A6UR44_ACTUT</name>
<dbReference type="InterPro" id="IPR005025">
    <property type="entry name" value="FMN_Rdtase-like_dom"/>
</dbReference>
<evidence type="ECO:0000259" key="1">
    <source>
        <dbReference type="Pfam" id="PF03358"/>
    </source>
</evidence>
<dbReference type="InterPro" id="IPR029039">
    <property type="entry name" value="Flavoprotein-like_sf"/>
</dbReference>
<dbReference type="GO" id="GO:0005829">
    <property type="term" value="C:cytosol"/>
    <property type="evidence" value="ECO:0007669"/>
    <property type="project" value="TreeGrafter"/>
</dbReference>
<evidence type="ECO:0000313" key="3">
    <source>
        <dbReference type="Proteomes" id="UP000054537"/>
    </source>
</evidence>
<reference evidence="2 3" key="1">
    <citation type="submission" date="2014-10" db="EMBL/GenBank/DDBJ databases">
        <title>Draft genome sequence of Actinoplanes utahensis NRRL 12052.</title>
        <authorList>
            <person name="Velasco-Bucheli B."/>
            <person name="del Cerro C."/>
            <person name="Hormigo D."/>
            <person name="Garcia J.L."/>
            <person name="Acebal C."/>
            <person name="Arroyo M."/>
            <person name="de la Mata I."/>
        </authorList>
    </citation>
    <scope>NUCLEOTIDE SEQUENCE [LARGE SCALE GENOMIC DNA]</scope>
    <source>
        <strain evidence="2 3">NRRL 12052</strain>
    </source>
</reference>
<dbReference type="GO" id="GO:0010181">
    <property type="term" value="F:FMN binding"/>
    <property type="evidence" value="ECO:0007669"/>
    <property type="project" value="TreeGrafter"/>
</dbReference>
<gene>
    <name evidence="2" type="ORF">MB27_15000</name>
</gene>
<accession>A0A0A6UR44</accession>
<proteinExistence type="predicted"/>
<dbReference type="AlphaFoldDB" id="A0A0A6UR44"/>
<dbReference type="SUPFAM" id="SSF52218">
    <property type="entry name" value="Flavoproteins"/>
    <property type="match status" value="1"/>
</dbReference>
<dbReference type="Proteomes" id="UP000054537">
    <property type="component" value="Unassembled WGS sequence"/>
</dbReference>
<dbReference type="STRING" id="1869.MB27_15000"/>
<dbReference type="Gene3D" id="3.40.50.360">
    <property type="match status" value="1"/>
</dbReference>
<comment type="caution">
    <text evidence="2">The sequence shown here is derived from an EMBL/GenBank/DDBJ whole genome shotgun (WGS) entry which is preliminary data.</text>
</comment>
<keyword evidence="3" id="KW-1185">Reference proteome</keyword>
<dbReference type="PANTHER" id="PTHR30543">
    <property type="entry name" value="CHROMATE REDUCTASE"/>
    <property type="match status" value="1"/>
</dbReference>